<comment type="caution">
    <text evidence="1">The sequence shown here is derived from an EMBL/GenBank/DDBJ whole genome shotgun (WGS) entry which is preliminary data.</text>
</comment>
<accession>A0ACB9XA12</accession>
<name>A0ACB9XA12_CHAAC</name>
<dbReference type="EMBL" id="CM043792">
    <property type="protein sequence ID" value="KAI4822838.1"/>
    <property type="molecule type" value="Genomic_DNA"/>
</dbReference>
<proteinExistence type="predicted"/>
<feature type="non-terminal residue" evidence="1">
    <location>
        <position position="1"/>
    </location>
</feature>
<gene>
    <name evidence="1" type="ORF">KUCAC02_008363</name>
</gene>
<keyword evidence="2" id="KW-1185">Reference proteome</keyword>
<evidence type="ECO:0000313" key="2">
    <source>
        <dbReference type="Proteomes" id="UP001057452"/>
    </source>
</evidence>
<reference evidence="1" key="1">
    <citation type="submission" date="2022-05" db="EMBL/GenBank/DDBJ databases">
        <title>Chromosome-level genome of Chaenocephalus aceratus.</title>
        <authorList>
            <person name="Park H."/>
        </authorList>
    </citation>
    <scope>NUCLEOTIDE SEQUENCE</scope>
    <source>
        <strain evidence="1">KU_202001</strain>
    </source>
</reference>
<protein>
    <submittedName>
        <fullName evidence="1">Uncharacterized protein</fullName>
    </submittedName>
</protein>
<sequence length="156" mass="16483">LMQPFPLTRCPLLSQSLVWSSVANGLTSGPIFKLCQHNCCSIHWCGGHFARESRVVVTQAGQLEGWWQAGDCGCSAPLHGASTAFINDAGDTTSSPAKADTGREKGPCTEKPHGLDSNNALLLARSTLRACLQTQSNSASTSSCPSPTAARLKLNR</sequence>
<organism evidence="1 2">
    <name type="scientific">Chaenocephalus aceratus</name>
    <name type="common">Blackfin icefish</name>
    <name type="synonym">Chaenichthys aceratus</name>
    <dbReference type="NCBI Taxonomy" id="36190"/>
    <lineage>
        <taxon>Eukaryota</taxon>
        <taxon>Metazoa</taxon>
        <taxon>Chordata</taxon>
        <taxon>Craniata</taxon>
        <taxon>Vertebrata</taxon>
        <taxon>Euteleostomi</taxon>
        <taxon>Actinopterygii</taxon>
        <taxon>Neopterygii</taxon>
        <taxon>Teleostei</taxon>
        <taxon>Neoteleostei</taxon>
        <taxon>Acanthomorphata</taxon>
        <taxon>Eupercaria</taxon>
        <taxon>Perciformes</taxon>
        <taxon>Notothenioidei</taxon>
        <taxon>Channichthyidae</taxon>
        <taxon>Chaenocephalus</taxon>
    </lineage>
</organism>
<evidence type="ECO:0000313" key="1">
    <source>
        <dbReference type="EMBL" id="KAI4822838.1"/>
    </source>
</evidence>
<dbReference type="Proteomes" id="UP001057452">
    <property type="component" value="Chromosome 8"/>
</dbReference>
<feature type="non-terminal residue" evidence="1">
    <location>
        <position position="156"/>
    </location>
</feature>